<dbReference type="KEGG" id="psez:HME7025_02644"/>
<dbReference type="EMBL" id="CP029346">
    <property type="protein sequence ID" value="AWL10484.1"/>
    <property type="molecule type" value="Genomic_DNA"/>
</dbReference>
<evidence type="ECO:0000256" key="2">
    <source>
        <dbReference type="ARBA" id="ARBA00023125"/>
    </source>
</evidence>
<dbReference type="GO" id="GO:0043565">
    <property type="term" value="F:sequence-specific DNA binding"/>
    <property type="evidence" value="ECO:0007669"/>
    <property type="project" value="InterPro"/>
</dbReference>
<dbReference type="PROSITE" id="PS01124">
    <property type="entry name" value="HTH_ARAC_FAMILY_2"/>
    <property type="match status" value="1"/>
</dbReference>
<dbReference type="Gene3D" id="1.10.10.60">
    <property type="entry name" value="Homeodomain-like"/>
    <property type="match status" value="2"/>
</dbReference>
<proteinExistence type="predicted"/>
<name>A0A2S2DYK4_9BACT</name>
<keyword evidence="1" id="KW-0805">Transcription regulation</keyword>
<dbReference type="Pfam" id="PF12833">
    <property type="entry name" value="HTH_18"/>
    <property type="match status" value="1"/>
</dbReference>
<protein>
    <submittedName>
        <fullName evidence="4">Putative HTH-type transcriptional regulator YijO</fullName>
    </submittedName>
</protein>
<dbReference type="AlphaFoldDB" id="A0A2S2DYK4"/>
<sequence length="308" mass="36082">MEEKIKDKVVAIRNLDSVDAFNAYNEHITVNPWISIIDFSNSTPKCREWMRLGFYCIMLKDIHCGDLKYGISQYDYDAGTLLFFAPKQIYKVDKVGSLSVPQGLCLVFDEELIRGTSLQKHIHHYSFFSYEHNEALHVDEEERNNVVEILTKISREISPELDDLSKKLIVSHIELLLDYCSRYYQRQFTSRQPLHQHISVKFADLVRDFVSASKSDDYGLPSVNYFADKLHVSSNYLGDIIKRETQQTPIEIMHQIMINHAKELLHDFEKNISQISHQLGFTYAAHFTRFFKNKMGISPNEYRRNMNR</sequence>
<dbReference type="SMART" id="SM00342">
    <property type="entry name" value="HTH_ARAC"/>
    <property type="match status" value="1"/>
</dbReference>
<keyword evidence="5" id="KW-1185">Reference proteome</keyword>
<dbReference type="GO" id="GO:0003700">
    <property type="term" value="F:DNA-binding transcription factor activity"/>
    <property type="evidence" value="ECO:0007669"/>
    <property type="project" value="InterPro"/>
</dbReference>
<dbReference type="InterPro" id="IPR018060">
    <property type="entry name" value="HTH_AraC"/>
</dbReference>
<dbReference type="PRINTS" id="PR00032">
    <property type="entry name" value="HTHARAC"/>
</dbReference>
<dbReference type="InterPro" id="IPR009057">
    <property type="entry name" value="Homeodomain-like_sf"/>
</dbReference>
<evidence type="ECO:0000256" key="3">
    <source>
        <dbReference type="ARBA" id="ARBA00023163"/>
    </source>
</evidence>
<evidence type="ECO:0000313" key="5">
    <source>
        <dbReference type="Proteomes" id="UP000245468"/>
    </source>
</evidence>
<dbReference type="Proteomes" id="UP000245468">
    <property type="component" value="Chromosome"/>
</dbReference>
<dbReference type="InterPro" id="IPR020449">
    <property type="entry name" value="Tscrpt_reg_AraC-type_HTH"/>
</dbReference>
<evidence type="ECO:0000256" key="1">
    <source>
        <dbReference type="ARBA" id="ARBA00023015"/>
    </source>
</evidence>
<dbReference type="SUPFAM" id="SSF46689">
    <property type="entry name" value="Homeodomain-like"/>
    <property type="match status" value="1"/>
</dbReference>
<dbReference type="RefSeq" id="WP_109324803.1">
    <property type="nucleotide sequence ID" value="NZ_CP029346.1"/>
</dbReference>
<reference evidence="5" key="1">
    <citation type="submission" date="2018-05" db="EMBL/GenBank/DDBJ databases">
        <title>Pseudarcicella sp. HME7025 Genome sequencing and assembly.</title>
        <authorList>
            <person name="Kim H."/>
            <person name="Kang H."/>
            <person name="Joh K."/>
        </authorList>
    </citation>
    <scope>NUCLEOTIDE SEQUENCE [LARGE SCALE GENOMIC DNA]</scope>
    <source>
        <strain evidence="5">HME7025</strain>
    </source>
</reference>
<dbReference type="PANTHER" id="PTHR43280">
    <property type="entry name" value="ARAC-FAMILY TRANSCRIPTIONAL REGULATOR"/>
    <property type="match status" value="1"/>
</dbReference>
<accession>A0A2S2DYK4</accession>
<organism evidence="4 5">
    <name type="scientific">Aquirufa nivalisilvae</name>
    <dbReference type="NCBI Taxonomy" id="2516557"/>
    <lineage>
        <taxon>Bacteria</taxon>
        <taxon>Pseudomonadati</taxon>
        <taxon>Bacteroidota</taxon>
        <taxon>Cytophagia</taxon>
        <taxon>Cytophagales</taxon>
        <taxon>Flectobacillaceae</taxon>
        <taxon>Aquirufa</taxon>
    </lineage>
</organism>
<evidence type="ECO:0000313" key="4">
    <source>
        <dbReference type="EMBL" id="AWL10484.1"/>
    </source>
</evidence>
<dbReference type="PANTHER" id="PTHR43280:SF32">
    <property type="entry name" value="TRANSCRIPTIONAL REGULATORY PROTEIN"/>
    <property type="match status" value="1"/>
</dbReference>
<dbReference type="OrthoDB" id="643086at2"/>
<gene>
    <name evidence="4" type="ORF">HME7025_02644</name>
</gene>
<keyword evidence="3" id="KW-0804">Transcription</keyword>
<keyword evidence="2" id="KW-0238">DNA-binding</keyword>